<keyword evidence="11" id="KW-0282">Flagellum</keyword>
<keyword evidence="5" id="KW-1003">Cell membrane</keyword>
<dbReference type="GO" id="GO:0044781">
    <property type="term" value="P:bacterial-type flagellum organization"/>
    <property type="evidence" value="ECO:0007669"/>
    <property type="project" value="UniProtKB-KW"/>
</dbReference>
<keyword evidence="11" id="KW-0969">Cilium</keyword>
<dbReference type="InterPro" id="IPR012823">
    <property type="entry name" value="Flagell_FliJ"/>
</dbReference>
<evidence type="ECO:0000256" key="4">
    <source>
        <dbReference type="ARBA" id="ARBA00022448"/>
    </source>
</evidence>
<comment type="similarity">
    <text evidence="2">Belongs to the FliJ family.</text>
</comment>
<dbReference type="eggNOG" id="COG2882">
    <property type="taxonomic scope" value="Bacteria"/>
</dbReference>
<evidence type="ECO:0000256" key="2">
    <source>
        <dbReference type="ARBA" id="ARBA00010004"/>
    </source>
</evidence>
<keyword evidence="9" id="KW-0472">Membrane</keyword>
<dbReference type="GO" id="GO:0009288">
    <property type="term" value="C:bacterial-type flagellum"/>
    <property type="evidence" value="ECO:0007669"/>
    <property type="project" value="InterPro"/>
</dbReference>
<dbReference type="OrthoDB" id="1767518at2"/>
<keyword evidence="11" id="KW-0966">Cell projection</keyword>
<dbReference type="RefSeq" id="WP_013120406.1">
    <property type="nucleotide sequence ID" value="NC_014152.1"/>
</dbReference>
<dbReference type="Gene3D" id="1.10.287.1700">
    <property type="match status" value="1"/>
</dbReference>
<protein>
    <recommendedName>
        <fullName evidence="3">Flagellar FliJ protein</fullName>
    </recommendedName>
</protein>
<evidence type="ECO:0000256" key="1">
    <source>
        <dbReference type="ARBA" id="ARBA00004413"/>
    </source>
</evidence>
<keyword evidence="6" id="KW-0145">Chemotaxis</keyword>
<reference evidence="11 12" key="1">
    <citation type="submission" date="2010-05" db="EMBL/GenBank/DDBJ databases">
        <title>Complete sequence of Thermincola sp. JR.</title>
        <authorList>
            <consortium name="US DOE Joint Genome Institute"/>
            <person name="Lucas S."/>
            <person name="Copeland A."/>
            <person name="Lapidus A."/>
            <person name="Cheng J.-F."/>
            <person name="Bruce D."/>
            <person name="Goodwin L."/>
            <person name="Pitluck S."/>
            <person name="Chertkov O."/>
            <person name="Detter J.C."/>
            <person name="Han C."/>
            <person name="Tapia R."/>
            <person name="Land M."/>
            <person name="Hauser L."/>
            <person name="Kyrpides N."/>
            <person name="Mikhailova N."/>
            <person name="Hazen T.C."/>
            <person name="Woyke T."/>
        </authorList>
    </citation>
    <scope>NUCLEOTIDE SEQUENCE [LARGE SCALE GENOMIC DNA]</scope>
    <source>
        <strain evidence="11 12">JR</strain>
    </source>
</reference>
<keyword evidence="10" id="KW-1006">Bacterial flagellum protein export</keyword>
<keyword evidence="12" id="KW-1185">Reference proteome</keyword>
<dbReference type="NCBIfam" id="TIGR02473">
    <property type="entry name" value="flagell_FliJ"/>
    <property type="match status" value="1"/>
</dbReference>
<evidence type="ECO:0000256" key="8">
    <source>
        <dbReference type="ARBA" id="ARBA00022927"/>
    </source>
</evidence>
<dbReference type="AlphaFoldDB" id="D5XFH0"/>
<evidence type="ECO:0000256" key="7">
    <source>
        <dbReference type="ARBA" id="ARBA00022795"/>
    </source>
</evidence>
<evidence type="ECO:0000256" key="6">
    <source>
        <dbReference type="ARBA" id="ARBA00022500"/>
    </source>
</evidence>
<dbReference type="InterPro" id="IPR053716">
    <property type="entry name" value="Flag_assembly_chemotaxis_eff"/>
</dbReference>
<dbReference type="GO" id="GO:0015031">
    <property type="term" value="P:protein transport"/>
    <property type="evidence" value="ECO:0007669"/>
    <property type="project" value="UniProtKB-KW"/>
</dbReference>
<dbReference type="KEGG" id="tjr:TherJR_1538"/>
<evidence type="ECO:0000256" key="10">
    <source>
        <dbReference type="ARBA" id="ARBA00023225"/>
    </source>
</evidence>
<keyword evidence="8" id="KW-0653">Protein transport</keyword>
<evidence type="ECO:0000256" key="3">
    <source>
        <dbReference type="ARBA" id="ARBA00020392"/>
    </source>
</evidence>
<dbReference type="HOGENOM" id="CLU_139638_1_0_9"/>
<accession>D5XFH0</accession>
<organism evidence="11 12">
    <name type="scientific">Thermincola potens (strain JR)</name>
    <dbReference type="NCBI Taxonomy" id="635013"/>
    <lineage>
        <taxon>Bacteria</taxon>
        <taxon>Bacillati</taxon>
        <taxon>Bacillota</taxon>
        <taxon>Clostridia</taxon>
        <taxon>Eubacteriales</taxon>
        <taxon>Thermincolaceae</taxon>
        <taxon>Thermincola</taxon>
    </lineage>
</organism>
<name>D5XFH0_THEPJ</name>
<proteinExistence type="inferred from homology"/>
<dbReference type="STRING" id="635013.TherJR_1538"/>
<keyword evidence="7" id="KW-1005">Bacterial flagellum biogenesis</keyword>
<dbReference type="EMBL" id="CP002028">
    <property type="protein sequence ID" value="ADG82391.1"/>
    <property type="molecule type" value="Genomic_DNA"/>
</dbReference>
<gene>
    <name evidence="11" type="ordered locus">TherJR_1538</name>
</gene>
<dbReference type="GO" id="GO:0005886">
    <property type="term" value="C:plasma membrane"/>
    <property type="evidence" value="ECO:0007669"/>
    <property type="project" value="UniProtKB-SubCell"/>
</dbReference>
<keyword evidence="4" id="KW-0813">Transport</keyword>
<evidence type="ECO:0000256" key="9">
    <source>
        <dbReference type="ARBA" id="ARBA00023136"/>
    </source>
</evidence>
<dbReference type="Proteomes" id="UP000002377">
    <property type="component" value="Chromosome"/>
</dbReference>
<comment type="subcellular location">
    <subcellularLocation>
        <location evidence="1">Cell membrane</location>
        <topology evidence="1">Peripheral membrane protein</topology>
        <orientation evidence="1">Cytoplasmic side</orientation>
    </subcellularLocation>
</comment>
<evidence type="ECO:0000313" key="11">
    <source>
        <dbReference type="EMBL" id="ADG82391.1"/>
    </source>
</evidence>
<evidence type="ECO:0000313" key="12">
    <source>
        <dbReference type="Proteomes" id="UP000002377"/>
    </source>
</evidence>
<dbReference type="Pfam" id="PF02050">
    <property type="entry name" value="FliJ"/>
    <property type="match status" value="1"/>
</dbReference>
<dbReference type="GO" id="GO:0071973">
    <property type="term" value="P:bacterial-type flagellum-dependent cell motility"/>
    <property type="evidence" value="ECO:0007669"/>
    <property type="project" value="InterPro"/>
</dbReference>
<evidence type="ECO:0000256" key="5">
    <source>
        <dbReference type="ARBA" id="ARBA00022475"/>
    </source>
</evidence>
<sequence length="150" mass="18254">MKPFNFRLQSALDIKLRQEELAREALQRAISSYKNSVEVLNSFYKRMEWVQEQVRRSQEKTVNLEEVKRCQDFIPVLIQKIEIQKAEVEERRSEVDRVRTQLIAVMRERKVLEKIKARYYHRYIREVLLEEQKLIDEMATNRFILKDNPI</sequence>
<dbReference type="GO" id="GO:0006935">
    <property type="term" value="P:chemotaxis"/>
    <property type="evidence" value="ECO:0007669"/>
    <property type="project" value="UniProtKB-KW"/>
</dbReference>